<feature type="compositionally biased region" description="Acidic residues" evidence="6">
    <location>
        <begin position="128"/>
        <end position="140"/>
    </location>
</feature>
<dbReference type="Gene3D" id="3.30.160.60">
    <property type="entry name" value="Classic Zinc Finger"/>
    <property type="match status" value="1"/>
</dbReference>
<dbReference type="Proteomes" id="UP000269793">
    <property type="component" value="Chromosome IV"/>
</dbReference>
<keyword evidence="1" id="KW-0479">Metal-binding</keyword>
<feature type="region of interest" description="Disordered" evidence="6">
    <location>
        <begin position="1"/>
        <end position="22"/>
    </location>
</feature>
<gene>
    <name evidence="8" type="primary">sfp1</name>
    <name evidence="8" type="ORF">DNF11_2285</name>
</gene>
<feature type="region of interest" description="Disordered" evidence="6">
    <location>
        <begin position="246"/>
        <end position="272"/>
    </location>
</feature>
<feature type="compositionally biased region" description="Low complexity" evidence="6">
    <location>
        <begin position="411"/>
        <end position="424"/>
    </location>
</feature>
<feature type="region of interest" description="Disordered" evidence="6">
    <location>
        <begin position="491"/>
        <end position="517"/>
    </location>
</feature>
<keyword evidence="4" id="KW-0862">Zinc</keyword>
<dbReference type="InterPro" id="IPR036236">
    <property type="entry name" value="Znf_C2H2_sf"/>
</dbReference>
<evidence type="ECO:0000313" key="9">
    <source>
        <dbReference type="Proteomes" id="UP000269793"/>
    </source>
</evidence>
<organism evidence="8 9">
    <name type="scientific">Malassezia restricta (strain ATCC 96810 / NBRC 103918 / CBS 7877)</name>
    <name type="common">Seborrheic dermatitis infection agent</name>
    <dbReference type="NCBI Taxonomy" id="425264"/>
    <lineage>
        <taxon>Eukaryota</taxon>
        <taxon>Fungi</taxon>
        <taxon>Dikarya</taxon>
        <taxon>Basidiomycota</taxon>
        <taxon>Ustilaginomycotina</taxon>
        <taxon>Malasseziomycetes</taxon>
        <taxon>Malasseziales</taxon>
        <taxon>Malasseziaceae</taxon>
        <taxon>Malassezia</taxon>
    </lineage>
</organism>
<feature type="compositionally biased region" description="Polar residues" evidence="6">
    <location>
        <begin position="142"/>
        <end position="153"/>
    </location>
</feature>
<keyword evidence="2" id="KW-0677">Repeat</keyword>
<feature type="compositionally biased region" description="Low complexity" evidence="6">
    <location>
        <begin position="154"/>
        <end position="164"/>
    </location>
</feature>
<feature type="compositionally biased region" description="Polar residues" evidence="6">
    <location>
        <begin position="347"/>
        <end position="360"/>
    </location>
</feature>
<feature type="compositionally biased region" description="Polar residues" evidence="6">
    <location>
        <begin position="227"/>
        <end position="236"/>
    </location>
</feature>
<keyword evidence="3 5" id="KW-0863">Zinc-finger</keyword>
<evidence type="ECO:0000313" key="8">
    <source>
        <dbReference type="EMBL" id="AYO43235.1"/>
    </source>
</evidence>
<proteinExistence type="predicted"/>
<dbReference type="AlphaFoldDB" id="A0A3G2S5B8"/>
<dbReference type="InterPro" id="IPR051580">
    <property type="entry name" value="ZnF-Chromatin_assoc"/>
</dbReference>
<keyword evidence="9" id="KW-1185">Reference proteome</keyword>
<feature type="compositionally biased region" description="Polar residues" evidence="6">
    <location>
        <begin position="253"/>
        <end position="272"/>
    </location>
</feature>
<feature type="compositionally biased region" description="Low complexity" evidence="6">
    <location>
        <begin position="336"/>
        <end position="346"/>
    </location>
</feature>
<sequence>MTSATQGPIPIIRSGETTNSNAMYDGTPMARTNTSGSYLGLSAGLSGSASFREAMAVSFGKDVADLLEYSIGRFSSSTDSDATVAGPSSVRLESTFCRNFTCCGKELDDLHDLLQHYEECHVRFEDDDTESMVTDEDMDDASMTTEASASSQHPTAAAPLAATTDVGMSNSSVDEEMPSARSRPLISSTINNTPMVSTTNENLEYPSAFDTAVMCSPSGRGKKRTHGQQAGGSSSNPLFRALLENGGRHPLSMSGTYSSPFSSPGTSRAGTPSIDSENEAFLGSTTQPTIFSNLNIRGNAADDQLPSCAPPNLFFPSANVASLQRPVKRERFGPITTPSTPSTPTTANFSGSSTSAADNSTSEHRPYKCPAPGCDKAYKQMNGLKYHRLHGHCNQNLRNVNSGNATSSPNTVTTASSTQGSTAQKPSTPNVLGAGVTSASASSNDTSIGTPGPVLGSGDATAKSDFKPDSPQSDVIMTGISTPAQGLFSSLNYGTPLGSPTAPNKQEPVSVSPAKNLNNAQPDKMYVCQVGNCDKRYKNLNGLRYHYLHSGSHGLLGLQLLHANGGGASAKADSVSGRPPVSTDTLSREQIVQAAAAAQALLSQQGANCNKGPNGNTNPNLTAAAFLSSVTNNNAAIAMANAEPL</sequence>
<dbReference type="GO" id="GO:0005634">
    <property type="term" value="C:nucleus"/>
    <property type="evidence" value="ECO:0007669"/>
    <property type="project" value="TreeGrafter"/>
</dbReference>
<dbReference type="PROSITE" id="PS00028">
    <property type="entry name" value="ZINC_FINGER_C2H2_1"/>
    <property type="match status" value="1"/>
</dbReference>
<feature type="compositionally biased region" description="Polar residues" evidence="6">
    <location>
        <begin position="437"/>
        <end position="449"/>
    </location>
</feature>
<evidence type="ECO:0000256" key="3">
    <source>
        <dbReference type="ARBA" id="ARBA00022771"/>
    </source>
</evidence>
<dbReference type="STRING" id="425264.A0A3G2S5B8"/>
<dbReference type="GO" id="GO:0008270">
    <property type="term" value="F:zinc ion binding"/>
    <property type="evidence" value="ECO:0007669"/>
    <property type="project" value="UniProtKB-KW"/>
</dbReference>
<name>A0A3G2S5B8_MALR7</name>
<feature type="region of interest" description="Disordered" evidence="6">
    <location>
        <begin position="331"/>
        <end position="369"/>
    </location>
</feature>
<evidence type="ECO:0000256" key="2">
    <source>
        <dbReference type="ARBA" id="ARBA00022737"/>
    </source>
</evidence>
<evidence type="ECO:0000256" key="4">
    <source>
        <dbReference type="ARBA" id="ARBA00022833"/>
    </source>
</evidence>
<dbReference type="PANTHER" id="PTHR23057">
    <property type="entry name" value="JUXTAPOSED WITH ANOTHER ZINC FINGER PROTEIN 1"/>
    <property type="match status" value="1"/>
</dbReference>
<feature type="region of interest" description="Disordered" evidence="6">
    <location>
        <begin position="128"/>
        <end position="193"/>
    </location>
</feature>
<dbReference type="VEuPathDB" id="FungiDB:DNF11_2285"/>
<dbReference type="PROSITE" id="PS50157">
    <property type="entry name" value="ZINC_FINGER_C2H2_2"/>
    <property type="match status" value="1"/>
</dbReference>
<dbReference type="SMART" id="SM00355">
    <property type="entry name" value="ZnF_C2H2"/>
    <property type="match status" value="3"/>
</dbReference>
<dbReference type="InterPro" id="IPR013087">
    <property type="entry name" value="Znf_C2H2_type"/>
</dbReference>
<evidence type="ECO:0000256" key="5">
    <source>
        <dbReference type="PROSITE-ProRule" id="PRU00042"/>
    </source>
</evidence>
<accession>A0A3G2S5B8</accession>
<feature type="region of interest" description="Disordered" evidence="6">
    <location>
        <begin position="217"/>
        <end position="236"/>
    </location>
</feature>
<evidence type="ECO:0000259" key="7">
    <source>
        <dbReference type="PROSITE" id="PS50157"/>
    </source>
</evidence>
<reference evidence="8 9" key="1">
    <citation type="submission" date="2018-10" db="EMBL/GenBank/DDBJ databases">
        <title>Complete genome sequence of Malassezia restricta CBS 7877.</title>
        <authorList>
            <person name="Morand S.C."/>
            <person name="Bertignac M."/>
            <person name="Iltis A."/>
            <person name="Kolder I."/>
            <person name="Pirovano W."/>
            <person name="Jourdain R."/>
            <person name="Clavaud C."/>
        </authorList>
    </citation>
    <scope>NUCLEOTIDE SEQUENCE [LARGE SCALE GENOMIC DNA]</scope>
    <source>
        <strain evidence="8 9">CBS 7877</strain>
    </source>
</reference>
<protein>
    <submittedName>
        <fullName evidence="8">Zinc finger protein sfp1</fullName>
    </submittedName>
</protein>
<feature type="domain" description="C2H2-type" evidence="7">
    <location>
        <begin position="367"/>
        <end position="397"/>
    </location>
</feature>
<feature type="compositionally biased region" description="Polar residues" evidence="6">
    <location>
        <begin position="501"/>
        <end position="517"/>
    </location>
</feature>
<dbReference type="EMBL" id="CP033151">
    <property type="protein sequence ID" value="AYO43235.1"/>
    <property type="molecule type" value="Genomic_DNA"/>
</dbReference>
<dbReference type="PANTHER" id="PTHR23057:SF0">
    <property type="entry name" value="JUXTAPOSED WITH ANOTHER ZINC FINGER PROTEIN 1"/>
    <property type="match status" value="1"/>
</dbReference>
<feature type="region of interest" description="Disordered" evidence="6">
    <location>
        <begin position="400"/>
        <end position="477"/>
    </location>
</feature>
<feature type="compositionally biased region" description="Polar residues" evidence="6">
    <location>
        <begin position="400"/>
        <end position="410"/>
    </location>
</feature>
<evidence type="ECO:0000256" key="6">
    <source>
        <dbReference type="SAM" id="MobiDB-lite"/>
    </source>
</evidence>
<dbReference type="OrthoDB" id="1662883at2759"/>
<evidence type="ECO:0000256" key="1">
    <source>
        <dbReference type="ARBA" id="ARBA00022723"/>
    </source>
</evidence>
<dbReference type="SUPFAM" id="SSF57667">
    <property type="entry name" value="beta-beta-alpha zinc fingers"/>
    <property type="match status" value="1"/>
</dbReference>